<protein>
    <submittedName>
        <fullName evidence="5">SDR family oxidoreductase</fullName>
    </submittedName>
</protein>
<dbReference type="Gene3D" id="3.40.50.720">
    <property type="entry name" value="NAD(P)-binding Rossmann-like Domain"/>
    <property type="match status" value="1"/>
</dbReference>
<evidence type="ECO:0000256" key="3">
    <source>
        <dbReference type="ARBA" id="ARBA00023027"/>
    </source>
</evidence>
<dbReference type="NCBIfam" id="NF005559">
    <property type="entry name" value="PRK07231.1"/>
    <property type="match status" value="1"/>
</dbReference>
<evidence type="ECO:0000259" key="4">
    <source>
        <dbReference type="SMART" id="SM00822"/>
    </source>
</evidence>
<evidence type="ECO:0000313" key="5">
    <source>
        <dbReference type="EMBL" id="RRJ30463.1"/>
    </source>
</evidence>
<comment type="caution">
    <text evidence="5">The sequence shown here is derived from an EMBL/GenBank/DDBJ whole genome shotgun (WGS) entry which is preliminary data.</text>
</comment>
<dbReference type="RefSeq" id="WP_124954836.1">
    <property type="nucleotide sequence ID" value="NZ_RRCH01000021.1"/>
</dbReference>
<organism evidence="5 6">
    <name type="scientific">Halocatena pleomorpha</name>
    <dbReference type="NCBI Taxonomy" id="1785090"/>
    <lineage>
        <taxon>Archaea</taxon>
        <taxon>Methanobacteriati</taxon>
        <taxon>Methanobacteriota</taxon>
        <taxon>Stenosarchaea group</taxon>
        <taxon>Halobacteria</taxon>
        <taxon>Halobacteriales</taxon>
        <taxon>Natronomonadaceae</taxon>
        <taxon>Halocatena</taxon>
    </lineage>
</organism>
<dbReference type="PANTHER" id="PTHR24321:SF8">
    <property type="entry name" value="ESTRADIOL 17-BETA-DEHYDROGENASE 8-RELATED"/>
    <property type="match status" value="1"/>
</dbReference>
<comment type="similarity">
    <text evidence="1">Belongs to the short-chain dehydrogenases/reductases (SDR) family.</text>
</comment>
<dbReference type="OrthoDB" id="7442at2157"/>
<proteinExistence type="inferred from homology"/>
<dbReference type="InterPro" id="IPR002347">
    <property type="entry name" value="SDR_fam"/>
</dbReference>
<dbReference type="Proteomes" id="UP000282322">
    <property type="component" value="Unassembled WGS sequence"/>
</dbReference>
<dbReference type="InterPro" id="IPR057326">
    <property type="entry name" value="KR_dom"/>
</dbReference>
<keyword evidence="3" id="KW-0520">NAD</keyword>
<dbReference type="PRINTS" id="PR00080">
    <property type="entry name" value="SDRFAMILY"/>
</dbReference>
<sequence length="252" mass="26223">MLDNKTVFITGAGGGIGSETARQCADAGARVVLTDVDSDGVESVAESIRAAGGDAVAHDLDVTNSEQFEDLVAVTAEEYGLDVIVNNAGIGHDAAYTEELPEDARDRVMSVNINGVWNGCQAALPIMKEQGHGSIINVASLAAIIGLPKQAVYSLTKGAIVSFTRAVAVESGPSGVRANAVCPGFIDTGVGKEYFDSADDPQKARERSKRAYPLRRLGDADEVAAAIRFLASDESSYITGNALRIDGGYSVA</sequence>
<reference evidence="5 6" key="1">
    <citation type="submission" date="2018-11" db="EMBL/GenBank/DDBJ databases">
        <title>Taxonoimc description of Halomarina strain SPP-AMP-1.</title>
        <authorList>
            <person name="Pal Y."/>
            <person name="Srinivasana K."/>
            <person name="Verma A."/>
            <person name="Kumar P."/>
        </authorList>
    </citation>
    <scope>NUCLEOTIDE SEQUENCE [LARGE SCALE GENOMIC DNA]</scope>
    <source>
        <strain evidence="5 6">SPP-AMP-1</strain>
    </source>
</reference>
<keyword evidence="2" id="KW-0560">Oxidoreductase</keyword>
<dbReference type="PRINTS" id="PR00081">
    <property type="entry name" value="GDHRDH"/>
</dbReference>
<dbReference type="PANTHER" id="PTHR24321">
    <property type="entry name" value="DEHYDROGENASES, SHORT CHAIN"/>
    <property type="match status" value="1"/>
</dbReference>
<gene>
    <name evidence="5" type="ORF">EIK79_09250</name>
</gene>
<dbReference type="GO" id="GO:0016491">
    <property type="term" value="F:oxidoreductase activity"/>
    <property type="evidence" value="ECO:0007669"/>
    <property type="project" value="UniProtKB-KW"/>
</dbReference>
<evidence type="ECO:0000256" key="1">
    <source>
        <dbReference type="ARBA" id="ARBA00006484"/>
    </source>
</evidence>
<dbReference type="Pfam" id="PF13561">
    <property type="entry name" value="adh_short_C2"/>
    <property type="match status" value="1"/>
</dbReference>
<evidence type="ECO:0000256" key="2">
    <source>
        <dbReference type="ARBA" id="ARBA00023002"/>
    </source>
</evidence>
<dbReference type="InterPro" id="IPR036291">
    <property type="entry name" value="NAD(P)-bd_dom_sf"/>
</dbReference>
<dbReference type="SMART" id="SM00822">
    <property type="entry name" value="PKS_KR"/>
    <property type="match status" value="1"/>
</dbReference>
<keyword evidence="6" id="KW-1185">Reference proteome</keyword>
<dbReference type="AlphaFoldDB" id="A0A3P3RDD0"/>
<dbReference type="FunFam" id="3.40.50.720:FF:000084">
    <property type="entry name" value="Short-chain dehydrogenase reductase"/>
    <property type="match status" value="1"/>
</dbReference>
<evidence type="ECO:0000313" key="6">
    <source>
        <dbReference type="Proteomes" id="UP000282322"/>
    </source>
</evidence>
<name>A0A3P3RDD0_9EURY</name>
<dbReference type="EMBL" id="RRCH01000021">
    <property type="protein sequence ID" value="RRJ30463.1"/>
    <property type="molecule type" value="Genomic_DNA"/>
</dbReference>
<dbReference type="SUPFAM" id="SSF51735">
    <property type="entry name" value="NAD(P)-binding Rossmann-fold domains"/>
    <property type="match status" value="1"/>
</dbReference>
<feature type="domain" description="Ketoreductase" evidence="4">
    <location>
        <begin position="5"/>
        <end position="188"/>
    </location>
</feature>
<accession>A0A3P3RDD0</accession>